<reference evidence="1 2" key="1">
    <citation type="submission" date="2011-04" db="EMBL/GenBank/DDBJ databases">
        <authorList>
            <person name="Harkins D.M."/>
            <person name="Madupu R."/>
            <person name="Durkin A.S."/>
            <person name="Torralba M."/>
            <person name="Methe B."/>
            <person name="Sutton G.G."/>
            <person name="Nelson K.E."/>
        </authorList>
    </citation>
    <scope>NUCLEOTIDE SEQUENCE [LARGE SCALE GENOMIC DNA]</scope>
    <source>
        <strain evidence="1 2">UPII 199-6</strain>
    </source>
</reference>
<comment type="caution">
    <text evidence="1">The sequence shown here is derived from an EMBL/GenBank/DDBJ whole genome shotgun (WGS) entry which is preliminary data.</text>
</comment>
<sequence>MSTAWDGDSGTRRFYEARNRTKKDSHTYLQEAYAGLFRFRLFKRARDGRCFFSLFVL</sequence>
<protein>
    <submittedName>
        <fullName evidence="1">Uncharacterized protein</fullName>
    </submittedName>
</protein>
<keyword evidence="2" id="KW-1185">Reference proteome</keyword>
<organism evidence="1 2">
    <name type="scientific">Megasphaera lornae</name>
    <dbReference type="NCBI Taxonomy" id="1000568"/>
    <lineage>
        <taxon>Bacteria</taxon>
        <taxon>Bacillati</taxon>
        <taxon>Bacillota</taxon>
        <taxon>Negativicutes</taxon>
        <taxon>Veillonellales</taxon>
        <taxon>Veillonellaceae</taxon>
        <taxon>Megasphaera</taxon>
    </lineage>
</organism>
<proteinExistence type="predicted"/>
<evidence type="ECO:0000313" key="1">
    <source>
        <dbReference type="EMBL" id="EGL41898.1"/>
    </source>
</evidence>
<name>A0ABN0D4A1_9FIRM</name>
<dbReference type="EMBL" id="AFIJ01000008">
    <property type="protein sequence ID" value="EGL41898.1"/>
    <property type="molecule type" value="Genomic_DNA"/>
</dbReference>
<dbReference type="Proteomes" id="UP000004018">
    <property type="component" value="Unassembled WGS sequence"/>
</dbReference>
<accession>A0ABN0D4A1</accession>
<gene>
    <name evidence="1" type="ORF">HMPREF1039_0050</name>
</gene>
<evidence type="ECO:0000313" key="2">
    <source>
        <dbReference type="Proteomes" id="UP000004018"/>
    </source>
</evidence>